<evidence type="ECO:0000259" key="7">
    <source>
        <dbReference type="PROSITE" id="PS51296"/>
    </source>
</evidence>
<dbReference type="InterPro" id="IPR015879">
    <property type="entry name" value="Ring_hydroxy_dOase_asu_C_dom"/>
</dbReference>
<evidence type="ECO:0000256" key="6">
    <source>
        <dbReference type="ARBA" id="ARBA00023014"/>
    </source>
</evidence>
<reference evidence="9" key="1">
    <citation type="submission" date="2018-09" db="EMBL/GenBank/DDBJ databases">
        <title>Acidovorax cavernicola nov. sp. isolated from Gruta de las Maravillas (Aracena, Spain).</title>
        <authorList>
            <person name="Jurado V."/>
            <person name="Gutierrez-Patricio S."/>
            <person name="Gonzalez-Pimentel J.L."/>
            <person name="Miller A.Z."/>
            <person name="Laiz L."/>
            <person name="Saiz-Jimenez C."/>
        </authorList>
    </citation>
    <scope>NUCLEOTIDE SEQUENCE [LARGE SCALE GENOMIC DNA]</scope>
    <source>
        <strain evidence="9">1011MAR3C25</strain>
    </source>
</reference>
<dbReference type="InterPro" id="IPR001663">
    <property type="entry name" value="Rng_hydr_dOase-A"/>
</dbReference>
<organism evidence="8 9">
    <name type="scientific">Paracoccus onubensis</name>
    <dbReference type="NCBI Taxonomy" id="1675788"/>
    <lineage>
        <taxon>Bacteria</taxon>
        <taxon>Pseudomonadati</taxon>
        <taxon>Pseudomonadota</taxon>
        <taxon>Alphaproteobacteria</taxon>
        <taxon>Rhodobacterales</taxon>
        <taxon>Paracoccaceae</taxon>
        <taxon>Paracoccus</taxon>
    </lineage>
</organism>
<dbReference type="Gene3D" id="2.102.10.10">
    <property type="entry name" value="Rieske [2Fe-2S] iron-sulphur domain"/>
    <property type="match status" value="1"/>
</dbReference>
<sequence length="384" mass="43633">MNMQSSLSAVMSSINTANGLPNGHYIDPAVFAEEKRSVLFANWSGIGFGKDIPETGDAKPVDFLGMPLLMVRDRDGSIGVFQNTCRHRGMILIETAQKIRGAIRCPYHSWCYGLNGELRTTPHVGGPGRNTHEDIDVSTLGLIRIRSYVWRDVIFVNVDGNAPDFEEMHGDLMERWKEFDQPVHHGGEWSSLRLEVKSNWKLAVENYCESYHLPWVHPGLNSYSRLEDHYNIQEPGKYSGQGTLVYRQLRDENDMMLPDFAGLSEKWDTGAEYIAVYPNVLLGVQRDHAFAIVLEPVDCEHTIEHIELYYSKPTETTHELDSLRGSNAQLWKTVFEEDIFVVEGMQKGRHGELFDGGRFSPVMDGPTHNFHHWVAMQIERGRAA</sequence>
<keyword evidence="6" id="KW-0411">Iron-sulfur</keyword>
<evidence type="ECO:0000256" key="1">
    <source>
        <dbReference type="ARBA" id="ARBA00001962"/>
    </source>
</evidence>
<comment type="cofactor">
    <cofactor evidence="1">
        <name>Fe cation</name>
        <dbReference type="ChEBI" id="CHEBI:24875"/>
    </cofactor>
</comment>
<comment type="caution">
    <text evidence="8">The sequence shown here is derived from an EMBL/GenBank/DDBJ whole genome shotgun (WGS) entry which is preliminary data.</text>
</comment>
<dbReference type="Gene3D" id="3.90.380.10">
    <property type="entry name" value="Naphthalene 1,2-dioxygenase Alpha Subunit, Chain A, domain 1"/>
    <property type="match status" value="2"/>
</dbReference>
<dbReference type="GO" id="GO:0051537">
    <property type="term" value="F:2 iron, 2 sulfur cluster binding"/>
    <property type="evidence" value="ECO:0007669"/>
    <property type="project" value="UniProtKB-KW"/>
</dbReference>
<evidence type="ECO:0000256" key="4">
    <source>
        <dbReference type="ARBA" id="ARBA00023002"/>
    </source>
</evidence>
<accession>A0A418SVL7</accession>
<dbReference type="Proteomes" id="UP000284202">
    <property type="component" value="Unassembled WGS sequence"/>
</dbReference>
<evidence type="ECO:0000256" key="2">
    <source>
        <dbReference type="ARBA" id="ARBA00022714"/>
    </source>
</evidence>
<dbReference type="RefSeq" id="WP_119749062.1">
    <property type="nucleotide sequence ID" value="NZ_QZCG01000007.1"/>
</dbReference>
<evidence type="ECO:0000313" key="9">
    <source>
        <dbReference type="Proteomes" id="UP000284202"/>
    </source>
</evidence>
<dbReference type="CDD" id="cd03469">
    <property type="entry name" value="Rieske_RO_Alpha_N"/>
    <property type="match status" value="1"/>
</dbReference>
<dbReference type="Pfam" id="PF00355">
    <property type="entry name" value="Rieske"/>
    <property type="match status" value="1"/>
</dbReference>
<keyword evidence="8" id="KW-0223">Dioxygenase</keyword>
<keyword evidence="9" id="KW-1185">Reference proteome</keyword>
<dbReference type="PROSITE" id="PS51296">
    <property type="entry name" value="RIESKE"/>
    <property type="match status" value="1"/>
</dbReference>
<keyword evidence="3" id="KW-0479">Metal-binding</keyword>
<dbReference type="PANTHER" id="PTHR43756">
    <property type="entry name" value="CHOLINE MONOOXYGENASE, CHLOROPLASTIC"/>
    <property type="match status" value="1"/>
</dbReference>
<evidence type="ECO:0000313" key="8">
    <source>
        <dbReference type="EMBL" id="RJE84971.1"/>
    </source>
</evidence>
<dbReference type="EMBL" id="QZCG01000007">
    <property type="protein sequence ID" value="RJE84971.1"/>
    <property type="molecule type" value="Genomic_DNA"/>
</dbReference>
<dbReference type="AlphaFoldDB" id="A0A418SVL7"/>
<dbReference type="InterPro" id="IPR017941">
    <property type="entry name" value="Rieske_2Fe-2S"/>
</dbReference>
<keyword evidence="4" id="KW-0560">Oxidoreductase</keyword>
<gene>
    <name evidence="8" type="ORF">D3P04_11770</name>
</gene>
<feature type="domain" description="Rieske" evidence="7">
    <location>
        <begin position="43"/>
        <end position="122"/>
    </location>
</feature>
<name>A0A418SVL7_9RHOB</name>
<proteinExistence type="predicted"/>
<dbReference type="GO" id="GO:0005506">
    <property type="term" value="F:iron ion binding"/>
    <property type="evidence" value="ECO:0007669"/>
    <property type="project" value="InterPro"/>
</dbReference>
<dbReference type="CDD" id="cd00680">
    <property type="entry name" value="RHO_alpha_C"/>
    <property type="match status" value="1"/>
</dbReference>
<dbReference type="OrthoDB" id="7456916at2"/>
<dbReference type="SUPFAM" id="SSF55961">
    <property type="entry name" value="Bet v1-like"/>
    <property type="match status" value="1"/>
</dbReference>
<dbReference type="Pfam" id="PF00848">
    <property type="entry name" value="Ring_hydroxyl_A"/>
    <property type="match status" value="1"/>
</dbReference>
<dbReference type="GO" id="GO:0051213">
    <property type="term" value="F:dioxygenase activity"/>
    <property type="evidence" value="ECO:0007669"/>
    <property type="project" value="UniProtKB-KW"/>
</dbReference>
<protein>
    <submittedName>
        <fullName evidence="8">Aromatic ring-hydroxylating dioxygenase subunit alpha</fullName>
    </submittedName>
</protein>
<evidence type="ECO:0000256" key="5">
    <source>
        <dbReference type="ARBA" id="ARBA00023004"/>
    </source>
</evidence>
<dbReference type="InterPro" id="IPR036922">
    <property type="entry name" value="Rieske_2Fe-2S_sf"/>
</dbReference>
<keyword evidence="5" id="KW-0408">Iron</keyword>
<dbReference type="PRINTS" id="PR00090">
    <property type="entry name" value="RNGDIOXGNASE"/>
</dbReference>
<keyword evidence="2" id="KW-0001">2Fe-2S</keyword>
<evidence type="ECO:0000256" key="3">
    <source>
        <dbReference type="ARBA" id="ARBA00022723"/>
    </source>
</evidence>
<dbReference type="PANTHER" id="PTHR43756:SF5">
    <property type="entry name" value="CHOLINE MONOOXYGENASE, CHLOROPLASTIC"/>
    <property type="match status" value="1"/>
</dbReference>
<dbReference type="SUPFAM" id="SSF50022">
    <property type="entry name" value="ISP domain"/>
    <property type="match status" value="1"/>
</dbReference>